<proteinExistence type="predicted"/>
<dbReference type="EMBL" id="CP008706">
    <property type="protein sequence ID" value="AKA32721.1"/>
    <property type="molecule type" value="Genomic_DNA"/>
</dbReference>
<organism evidence="2 3">
    <name type="scientific">Acinetobacter baumannii</name>
    <dbReference type="NCBI Taxonomy" id="470"/>
    <lineage>
        <taxon>Bacteria</taxon>
        <taxon>Pseudomonadati</taxon>
        <taxon>Pseudomonadota</taxon>
        <taxon>Gammaproteobacteria</taxon>
        <taxon>Moraxellales</taxon>
        <taxon>Moraxellaceae</taxon>
        <taxon>Acinetobacter</taxon>
        <taxon>Acinetobacter calcoaceticus/baumannii complex</taxon>
    </lineage>
</organism>
<protein>
    <submittedName>
        <fullName evidence="2">Inner membrane protein</fullName>
    </submittedName>
</protein>
<reference evidence="2 3" key="1">
    <citation type="journal article" date="2015" name="J. Bacteriol.">
        <title>Resources for Genetic and Genomic Analysis of Emerging Pathogen Acinetobacter baumannii.</title>
        <authorList>
            <person name="Gallagher L.A."/>
            <person name="Ramage E."/>
            <person name="Weiss E.J."/>
            <person name="Radey M."/>
            <person name="Hayden H.S."/>
            <person name="Held K.G."/>
            <person name="Huse H.K."/>
            <person name="Zurawski D.V."/>
            <person name="Brittnacher M.J."/>
            <person name="Manoil C."/>
        </authorList>
    </citation>
    <scope>NUCLEOTIDE SEQUENCE [LARGE SCALE GENOMIC DNA]</scope>
    <source>
        <strain evidence="2 3">AB5075-UW</strain>
    </source>
</reference>
<name>A0A0D5YLN0_ACIBA</name>
<dbReference type="RefSeq" id="WP_001022398.1">
    <property type="nucleotide sequence ID" value="NZ_CP008706.1"/>
</dbReference>
<dbReference type="InterPro" id="IPR009270">
    <property type="entry name" value="DUF927"/>
</dbReference>
<gene>
    <name evidence="2" type="ORF">ABUW_3008</name>
</gene>
<feature type="domain" description="DUF927" evidence="1">
    <location>
        <begin position="257"/>
        <end position="533"/>
    </location>
</feature>
<evidence type="ECO:0000259" key="1">
    <source>
        <dbReference type="Pfam" id="PF06048"/>
    </source>
</evidence>
<dbReference type="AlphaFoldDB" id="A0A0D5YLN0"/>
<dbReference type="PATRIC" id="fig|470.1345.peg.2959"/>
<sequence>MNIKPAWDTKPDMFEGSISNVTPQTQQSPLEEVGNGASHSIIEALEEHTVPLFNNNPLHGAMAEMVGGCPVEIRRSVIEKATQYGEADDNALYGLAVFDLYNEHLQPTGAVFTNPTIKGFKDIVFGHGGLYFNRSKLNELPLIVTDDIHLAFKTAYPIYAPYQSDKINAYTLKTLMQAHADLCVIAPVHQQDAIQRRYSGMDVKMAFIPEPPNIAMLQDELDSMIKVAIDQAKSLAKGHLAKPFKIKEGEYLNILMDGLYLVKEHDDGEGGIKRTRTRISDSAIILGEARSLNNNNWKRVIQFNDKDNVQHTLLIPYEHFMGEAQEALKIIANHGLMPPRQPNKKNVFINYIQDYPIEKRFRCVDRTGWHGHSYVTPSKTYGDSSGEELLFNSEMKNPYAVHGSLAGWQELSRLIEPHALGVLAFSCAFSGQLVAPLNLESGGFHIYGSSTDGKSTITKAACSVWGNPREVSKQWRTTDNALENEAELRNDSFLNLDELRQAPPKAVSDIVYMLTGGQGKSRSSKTGKNRDSKQFNLMYTSTGEVTLEEHLRRGGIELDAGLLLRFAHIPSDAGKGYGVFECVNYGSNSSDLGNRINELAAKHYGHAGIKWLEYLTSDKDVVMQQAQKLLDSFIEQHTQAKNGQANRVLRRFALVAVAGELATLAGITSWQQGRAFEAVAQCFNTWLNSLGGGENMEETKILEHIKAFFESNGTSRFEDLTVIRQADGEVIRPRTHNRVGYYDPDDKVYLVSPTMFKKEMCIGMNEANVKKVLIKHGWIKEFIEGGKKLYVKKSSVNLPDGTRPRMMHFSTEAMQNSDSEI</sequence>
<accession>A0A0D5YLN0</accession>
<reference evidence="3" key="2">
    <citation type="submission" date="2015-03" db="EMBL/GenBank/DDBJ databases">
        <authorList>
            <person name="Gallagher L.A."/>
            <person name="Hayden H.S."/>
            <person name="Weiss E.J."/>
            <person name="Hager K.R."/>
            <person name="Ramage E."/>
            <person name="Radey M.R."/>
            <person name="Bydalek R."/>
            <person name="Manoil C."/>
            <person name="Miller S.I."/>
            <person name="Brittnacher M.J."/>
        </authorList>
    </citation>
    <scope>NUCLEOTIDE SEQUENCE [LARGE SCALE GENOMIC DNA]</scope>
    <source>
        <strain evidence="3">AB5075-UW</strain>
    </source>
</reference>
<dbReference type="Proteomes" id="UP000032746">
    <property type="component" value="Chromosome"/>
</dbReference>
<evidence type="ECO:0000313" key="2">
    <source>
        <dbReference type="EMBL" id="AKA32721.1"/>
    </source>
</evidence>
<dbReference type="Pfam" id="PF06048">
    <property type="entry name" value="DUF927"/>
    <property type="match status" value="1"/>
</dbReference>
<evidence type="ECO:0000313" key="3">
    <source>
        <dbReference type="Proteomes" id="UP000032746"/>
    </source>
</evidence>